<sequence>MKLKRLNGILNLRLSIFTYSFLICGVLHRDVEIFLFNSDLTEVRNLASFSLSQFCFGQIGGDGENPS</sequence>
<reference evidence="1" key="1">
    <citation type="submission" date="2018-05" db="EMBL/GenBank/DDBJ databases">
        <authorList>
            <person name="Lanie J.A."/>
            <person name="Ng W.-L."/>
            <person name="Kazmierczak K.M."/>
            <person name="Andrzejewski T.M."/>
            <person name="Davidsen T.M."/>
            <person name="Wayne K.J."/>
            <person name="Tettelin H."/>
            <person name="Glass J.I."/>
            <person name="Rusch D."/>
            <person name="Podicherti R."/>
            <person name="Tsui H.-C.T."/>
            <person name="Winkler M.E."/>
        </authorList>
    </citation>
    <scope>NUCLEOTIDE SEQUENCE</scope>
</reference>
<evidence type="ECO:0000313" key="1">
    <source>
        <dbReference type="EMBL" id="SUZ85701.1"/>
    </source>
</evidence>
<dbReference type="AlphaFoldDB" id="A0A381R1V4"/>
<protein>
    <submittedName>
        <fullName evidence="1">Uncharacterized protein</fullName>
    </submittedName>
</protein>
<accession>A0A381R1V4</accession>
<proteinExistence type="predicted"/>
<name>A0A381R1V4_9ZZZZ</name>
<gene>
    <name evidence="1" type="ORF">METZ01_LOCUS38555</name>
</gene>
<organism evidence="1">
    <name type="scientific">marine metagenome</name>
    <dbReference type="NCBI Taxonomy" id="408172"/>
    <lineage>
        <taxon>unclassified sequences</taxon>
        <taxon>metagenomes</taxon>
        <taxon>ecological metagenomes</taxon>
    </lineage>
</organism>
<dbReference type="EMBL" id="UINC01001648">
    <property type="protein sequence ID" value="SUZ85701.1"/>
    <property type="molecule type" value="Genomic_DNA"/>
</dbReference>